<evidence type="ECO:0000256" key="1">
    <source>
        <dbReference type="SAM" id="MobiDB-lite"/>
    </source>
</evidence>
<accession>A0A4Q2DQW7</accession>
<dbReference type="Proteomes" id="UP000290288">
    <property type="component" value="Unassembled WGS sequence"/>
</dbReference>
<dbReference type="STRING" id="2316362.A0A4Q2DQW7"/>
<dbReference type="InterPro" id="IPR026832">
    <property type="entry name" value="Asteroid"/>
</dbReference>
<proteinExistence type="predicted"/>
<protein>
    <recommendedName>
        <fullName evidence="4">Asteroid domain-containing protein</fullName>
    </recommendedName>
</protein>
<evidence type="ECO:0000313" key="3">
    <source>
        <dbReference type="Proteomes" id="UP000290288"/>
    </source>
</evidence>
<feature type="region of interest" description="Disordered" evidence="1">
    <location>
        <begin position="724"/>
        <end position="750"/>
    </location>
</feature>
<feature type="compositionally biased region" description="Acidic residues" evidence="1">
    <location>
        <begin position="447"/>
        <end position="474"/>
    </location>
</feature>
<dbReference type="PANTHER" id="PTHR15665">
    <property type="entry name" value="ASTEROID PROTEIN"/>
    <property type="match status" value="1"/>
</dbReference>
<organism evidence="2 3">
    <name type="scientific">Candolleomyces aberdarensis</name>
    <dbReference type="NCBI Taxonomy" id="2316362"/>
    <lineage>
        <taxon>Eukaryota</taxon>
        <taxon>Fungi</taxon>
        <taxon>Dikarya</taxon>
        <taxon>Basidiomycota</taxon>
        <taxon>Agaricomycotina</taxon>
        <taxon>Agaricomycetes</taxon>
        <taxon>Agaricomycetidae</taxon>
        <taxon>Agaricales</taxon>
        <taxon>Agaricineae</taxon>
        <taxon>Psathyrellaceae</taxon>
        <taxon>Candolleomyces</taxon>
    </lineage>
</organism>
<comment type="caution">
    <text evidence="2">The sequence shown here is derived from an EMBL/GenBank/DDBJ whole genome shotgun (WGS) entry which is preliminary data.</text>
</comment>
<dbReference type="PANTHER" id="PTHR15665:SF1">
    <property type="entry name" value="PROTEIN ASTEROID HOMOLOG 1"/>
    <property type="match status" value="1"/>
</dbReference>
<evidence type="ECO:0000313" key="2">
    <source>
        <dbReference type="EMBL" id="RXW21916.1"/>
    </source>
</evidence>
<dbReference type="EMBL" id="SDEE01000090">
    <property type="protein sequence ID" value="RXW21916.1"/>
    <property type="molecule type" value="Genomic_DNA"/>
</dbReference>
<name>A0A4Q2DQW7_9AGAR</name>
<gene>
    <name evidence="2" type="ORF">EST38_g3929</name>
</gene>
<keyword evidence="3" id="KW-1185">Reference proteome</keyword>
<dbReference type="AlphaFoldDB" id="A0A4Q2DQW7"/>
<feature type="region of interest" description="Disordered" evidence="1">
    <location>
        <begin position="422"/>
        <end position="505"/>
    </location>
</feature>
<reference evidence="2 3" key="1">
    <citation type="submission" date="2019-01" db="EMBL/GenBank/DDBJ databases">
        <title>Draft genome sequence of Psathyrella aberdarensis IHI B618.</title>
        <authorList>
            <person name="Buettner E."/>
            <person name="Kellner H."/>
        </authorList>
    </citation>
    <scope>NUCLEOTIDE SEQUENCE [LARGE SCALE GENOMIC DNA]</scope>
    <source>
        <strain evidence="2 3">IHI B618</strain>
    </source>
</reference>
<sequence length="762" mass="84753">MVRLGRIFLPSSYSYRSKGAYPDLKFPTLVTRLSQSHVQPGLLFFRTSPTSRATPRSLNETRILPPLAYATCVHALKEIKIENDSLQVHFADEEGDPYAVELAGRLNGYVVGNDSDFVVLNTEGYRGYIPIDEMVWQASSLNDEPIPGGNDDFQVVLRPKANRKTNTDVKAGKGLIPPSDESLRLSVTVYTPIALADHFNLPVTLLPLLGAIVGNDFTTQMETNKRRTQSLLFERHLSVAQRIEHTAKVIRTVLTPNPNRRKGKHEVGSVMDLIERTVNVLVARFDSTLMGPGEIAQVVENIVEATLQYAIPKTGPEDSSLWPSQVCALHRPDACPFLPMLSRRLFHHLQDMSLEDEALLQVREKVIHAYRTGNFTPKNMDILSTSTCWPKIFLENPDVETVSRSISQPIRQWVYSILDDAVGLPDPPAAPEESDDGEESIQSQSQIEEEEEEEEDSDQDEIVDVVESDSEDESNVFAPLRGELNRLHTSEDEATEPPASLSSSRLERTLPSVVTEYLRRGTRIANEALTVRPLQDLLASIDLGHYNDEDAPSLLLRPKAERLEVMLRLLKSNTSSIRSLPPHKLASVLVVRWVAHILHARAQEHGGNKAREQEVWTVTEARCFLAAFTTDRDEEETTADLGLPELVDRNIQLMAQALAAFEAIEQLSQALLLEDRVPIPTHAISGKQFHKLLNDASGATITGVDDVWSAIEGESTALFRQELSKKTRKAKKASGPTSPQKVGNAAKRPTQGFYALLDSDMS</sequence>
<dbReference type="OrthoDB" id="25987at2759"/>
<evidence type="ECO:0008006" key="4">
    <source>
        <dbReference type="Google" id="ProtNLM"/>
    </source>
</evidence>